<feature type="region of interest" description="Disordered" evidence="1">
    <location>
        <begin position="63"/>
        <end position="91"/>
    </location>
</feature>
<organism evidence="2 3">
    <name type="scientific">Apolygus lucorum</name>
    <name type="common">Small green plant bug</name>
    <name type="synonym">Lygocoris lucorum</name>
    <dbReference type="NCBI Taxonomy" id="248454"/>
    <lineage>
        <taxon>Eukaryota</taxon>
        <taxon>Metazoa</taxon>
        <taxon>Ecdysozoa</taxon>
        <taxon>Arthropoda</taxon>
        <taxon>Hexapoda</taxon>
        <taxon>Insecta</taxon>
        <taxon>Pterygota</taxon>
        <taxon>Neoptera</taxon>
        <taxon>Paraneoptera</taxon>
        <taxon>Hemiptera</taxon>
        <taxon>Heteroptera</taxon>
        <taxon>Panheteroptera</taxon>
        <taxon>Cimicomorpha</taxon>
        <taxon>Miridae</taxon>
        <taxon>Mirini</taxon>
        <taxon>Apolygus</taxon>
    </lineage>
</organism>
<evidence type="ECO:0000313" key="3">
    <source>
        <dbReference type="Proteomes" id="UP000466442"/>
    </source>
</evidence>
<accession>A0A6A4IYJ6</accession>
<reference evidence="2" key="1">
    <citation type="journal article" date="2021" name="Mol. Ecol. Resour.">
        <title>Apolygus lucorum genome provides insights into omnivorousness and mesophyll feeding.</title>
        <authorList>
            <person name="Liu Y."/>
            <person name="Liu H."/>
            <person name="Wang H."/>
            <person name="Huang T."/>
            <person name="Liu B."/>
            <person name="Yang B."/>
            <person name="Yin L."/>
            <person name="Li B."/>
            <person name="Zhang Y."/>
            <person name="Zhang S."/>
            <person name="Jiang F."/>
            <person name="Zhang X."/>
            <person name="Ren Y."/>
            <person name="Wang B."/>
            <person name="Wang S."/>
            <person name="Lu Y."/>
            <person name="Wu K."/>
            <person name="Fan W."/>
            <person name="Wang G."/>
        </authorList>
    </citation>
    <scope>NUCLEOTIDE SEQUENCE</scope>
    <source>
        <strain evidence="2">12Hb</strain>
    </source>
</reference>
<dbReference type="Proteomes" id="UP000466442">
    <property type="component" value="Unassembled WGS sequence"/>
</dbReference>
<sequence length="249" mass="28917">MGLAAPKLTVTLPSNEELTADLNTKKHRRLDSPNKLEENVELSPGLSRKSKWFKVRNVFLQGSRSAPSSPVRSESFTYDINPDEMSSGELLDDKEDVFDEENLKYEIEASYLELQNKLEDELSKKYCREVNLSPEFKKKLEEWDKMKLQGGTVTLKDWEHEKERKKREKLSRVPDKEHDSLEEDKCKKPHSREGRFEGISDNFTKKLYEWEQARGIAPEESTFALLGPEYQPSFHHFDESGKMSISGKE</sequence>
<evidence type="ECO:0000313" key="2">
    <source>
        <dbReference type="EMBL" id="KAF6212882.1"/>
    </source>
</evidence>
<dbReference type="EMBL" id="WIXP02000003">
    <property type="protein sequence ID" value="KAF6212882.1"/>
    <property type="molecule type" value="Genomic_DNA"/>
</dbReference>
<gene>
    <name evidence="2" type="ORF">GE061_010592</name>
</gene>
<protein>
    <submittedName>
        <fullName evidence="2">Uncharacterized protein</fullName>
    </submittedName>
</protein>
<feature type="compositionally biased region" description="Basic and acidic residues" evidence="1">
    <location>
        <begin position="170"/>
        <end position="196"/>
    </location>
</feature>
<dbReference type="OrthoDB" id="6626420at2759"/>
<feature type="compositionally biased region" description="Polar residues" evidence="1">
    <location>
        <begin position="63"/>
        <end position="78"/>
    </location>
</feature>
<comment type="caution">
    <text evidence="2">The sequence shown here is derived from an EMBL/GenBank/DDBJ whole genome shotgun (WGS) entry which is preliminary data.</text>
</comment>
<feature type="region of interest" description="Disordered" evidence="1">
    <location>
        <begin position="158"/>
        <end position="196"/>
    </location>
</feature>
<dbReference type="AlphaFoldDB" id="A0A6A4IYJ6"/>
<proteinExistence type="predicted"/>
<name>A0A6A4IYJ6_APOLU</name>
<keyword evidence="3" id="KW-1185">Reference proteome</keyword>
<evidence type="ECO:0000256" key="1">
    <source>
        <dbReference type="SAM" id="MobiDB-lite"/>
    </source>
</evidence>